<proteinExistence type="predicted"/>
<gene>
    <name evidence="1" type="ORF">COK98_08890</name>
</gene>
<dbReference type="EMBL" id="NVDQ01000017">
    <property type="protein sequence ID" value="PFV08640.1"/>
    <property type="molecule type" value="Genomic_DNA"/>
</dbReference>
<evidence type="ECO:0000313" key="2">
    <source>
        <dbReference type="Proteomes" id="UP000226257"/>
    </source>
</evidence>
<dbReference type="Proteomes" id="UP000226257">
    <property type="component" value="Unassembled WGS sequence"/>
</dbReference>
<comment type="caution">
    <text evidence="1">The sequence shown here is derived from an EMBL/GenBank/DDBJ whole genome shotgun (WGS) entry which is preliminary data.</text>
</comment>
<organism evidence="1 2">
    <name type="scientific">Bacillus cereus</name>
    <dbReference type="NCBI Taxonomy" id="1396"/>
    <lineage>
        <taxon>Bacteria</taxon>
        <taxon>Bacillati</taxon>
        <taxon>Bacillota</taxon>
        <taxon>Bacilli</taxon>
        <taxon>Bacillales</taxon>
        <taxon>Bacillaceae</taxon>
        <taxon>Bacillus</taxon>
        <taxon>Bacillus cereus group</taxon>
    </lineage>
</organism>
<name>A0A9X7BDQ2_BACCE</name>
<accession>A0A9X7BDQ2</accession>
<sequence length="60" mass="7051">MSIFKKDDVTRKATKQINGTRWTISELAGDDGKRLVICSFHFFIFHDWHYVNDEVVSSFL</sequence>
<dbReference type="AlphaFoldDB" id="A0A9X7BDQ2"/>
<reference evidence="1 2" key="1">
    <citation type="submission" date="2017-09" db="EMBL/GenBank/DDBJ databases">
        <title>Large-scale bioinformatics analysis of Bacillus genomes uncovers conserved roles of natural products in bacterial physiology.</title>
        <authorList>
            <consortium name="Agbiome Team Llc"/>
            <person name="Bleich R.M."/>
            <person name="Grubbs K.J."/>
            <person name="Santa Maria K.C."/>
            <person name="Allen S.E."/>
            <person name="Farag S."/>
            <person name="Shank E.A."/>
            <person name="Bowers A."/>
        </authorList>
    </citation>
    <scope>NUCLEOTIDE SEQUENCE [LARGE SCALE GENOMIC DNA]</scope>
    <source>
        <strain evidence="1 2">AFS060282</strain>
    </source>
</reference>
<evidence type="ECO:0000313" key="1">
    <source>
        <dbReference type="EMBL" id="PFV08640.1"/>
    </source>
</evidence>
<protein>
    <submittedName>
        <fullName evidence="1">Uncharacterized protein</fullName>
    </submittedName>
</protein>